<dbReference type="AlphaFoldDB" id="U5DDR3"/>
<gene>
    <name evidence="1" type="ORF">AMTR_s00065p00064750</name>
</gene>
<evidence type="ECO:0000313" key="1">
    <source>
        <dbReference type="EMBL" id="ERN18528.1"/>
    </source>
</evidence>
<proteinExistence type="predicted"/>
<organism evidence="1 2">
    <name type="scientific">Amborella trichopoda</name>
    <dbReference type="NCBI Taxonomy" id="13333"/>
    <lineage>
        <taxon>Eukaryota</taxon>
        <taxon>Viridiplantae</taxon>
        <taxon>Streptophyta</taxon>
        <taxon>Embryophyta</taxon>
        <taxon>Tracheophyta</taxon>
        <taxon>Spermatophyta</taxon>
        <taxon>Magnoliopsida</taxon>
        <taxon>Amborellales</taxon>
        <taxon>Amborellaceae</taxon>
        <taxon>Amborella</taxon>
    </lineage>
</organism>
<protein>
    <submittedName>
        <fullName evidence="1">Uncharacterized protein</fullName>
    </submittedName>
</protein>
<dbReference type="EMBL" id="KI392088">
    <property type="protein sequence ID" value="ERN18528.1"/>
    <property type="molecule type" value="Genomic_DNA"/>
</dbReference>
<accession>U5DDR3</accession>
<sequence length="60" mass="6480">MALGQPLPLSVQLQVGKDTFVIKVVADDGLVRSYTGKEVWPSDIVVEGLKTRLVAKVVKS</sequence>
<dbReference type="Proteomes" id="UP000017836">
    <property type="component" value="Unassembled WGS sequence"/>
</dbReference>
<dbReference type="Gramene" id="ERN18528">
    <property type="protein sequence ID" value="ERN18528"/>
    <property type="gene ID" value="AMTR_s00065p00064750"/>
</dbReference>
<name>U5DDR3_AMBTC</name>
<keyword evidence="2" id="KW-1185">Reference proteome</keyword>
<evidence type="ECO:0000313" key="2">
    <source>
        <dbReference type="Proteomes" id="UP000017836"/>
    </source>
</evidence>
<dbReference type="HOGENOM" id="CLU_2944778_0_0_1"/>
<reference evidence="2" key="1">
    <citation type="journal article" date="2013" name="Science">
        <title>The Amborella genome and the evolution of flowering plants.</title>
        <authorList>
            <consortium name="Amborella Genome Project"/>
        </authorList>
    </citation>
    <scope>NUCLEOTIDE SEQUENCE [LARGE SCALE GENOMIC DNA]</scope>
</reference>